<comment type="function">
    <text evidence="1">Catalyzes the reversible adenylation of nicotinate mononucleotide (NaMN) to nicotinic acid adenine dinucleotide (NaAD).</text>
</comment>
<evidence type="ECO:0000256" key="13">
    <source>
        <dbReference type="ARBA" id="ARBA00033353"/>
    </source>
</evidence>
<comment type="pathway">
    <text evidence="2">Cofactor biosynthesis; NAD(+) biosynthesis; deamido-NAD(+) from nicotinate D-ribonucleotide: step 1/1.</text>
</comment>
<dbReference type="PANTHER" id="PTHR39321">
    <property type="entry name" value="NICOTINATE-NUCLEOTIDE ADENYLYLTRANSFERASE-RELATED"/>
    <property type="match status" value="1"/>
</dbReference>
<proteinExistence type="inferred from homology"/>
<keyword evidence="7 16" id="KW-0548">Nucleotidyltransferase</keyword>
<comment type="catalytic activity">
    <reaction evidence="14">
        <text>nicotinate beta-D-ribonucleotide + ATP + H(+) = deamido-NAD(+) + diphosphate</text>
        <dbReference type="Rhea" id="RHEA:22860"/>
        <dbReference type="ChEBI" id="CHEBI:15378"/>
        <dbReference type="ChEBI" id="CHEBI:30616"/>
        <dbReference type="ChEBI" id="CHEBI:33019"/>
        <dbReference type="ChEBI" id="CHEBI:57502"/>
        <dbReference type="ChEBI" id="CHEBI:58437"/>
        <dbReference type="EC" id="2.7.7.18"/>
    </reaction>
</comment>
<dbReference type="eggNOG" id="COG1057">
    <property type="taxonomic scope" value="Bacteria"/>
</dbReference>
<dbReference type="Proteomes" id="UP000018700">
    <property type="component" value="Chromosome"/>
</dbReference>
<keyword evidence="10" id="KW-0520">NAD</keyword>
<dbReference type="AlphaFoldDB" id="V9TWU9"/>
<comment type="similarity">
    <text evidence="3">Belongs to the NadD family.</text>
</comment>
<evidence type="ECO:0000256" key="3">
    <source>
        <dbReference type="ARBA" id="ARBA00009014"/>
    </source>
</evidence>
<dbReference type="KEGG" id="efk:P856_578"/>
<dbReference type="Gene3D" id="3.40.50.620">
    <property type="entry name" value="HUPs"/>
    <property type="match status" value="1"/>
</dbReference>
<name>V9TWU9_9PROT</name>
<sequence>MGGSFNPAHEGHRYVAKTAMKRLGVKEVWWLVSLQNPLKSRTDMAPFSARLECARKMALHPRIKIKDIESHLGTYYTADTLAALRLLCPNMSFVWIMGADNLVIFHRWERWLHIFHMVVIAVFDRPTYSLCSLASQTAKRFAKVRILNSNLQILARKKPPAWAFLHTSQCEESSTRIRAKSAIIKNFLT</sequence>
<dbReference type="InterPro" id="IPR014729">
    <property type="entry name" value="Rossmann-like_a/b/a_fold"/>
</dbReference>
<evidence type="ECO:0000256" key="14">
    <source>
        <dbReference type="ARBA" id="ARBA00048721"/>
    </source>
</evidence>
<dbReference type="STRING" id="1401328.P856_578"/>
<evidence type="ECO:0000256" key="5">
    <source>
        <dbReference type="ARBA" id="ARBA00022642"/>
    </source>
</evidence>
<dbReference type="HOGENOM" id="CLU_069765_2_0_5"/>
<evidence type="ECO:0000259" key="15">
    <source>
        <dbReference type="Pfam" id="PF01467"/>
    </source>
</evidence>
<protein>
    <recommendedName>
        <fullName evidence="4">nicotinate-nucleotide adenylyltransferase</fullName>
        <ecNumber evidence="4">2.7.7.18</ecNumber>
    </recommendedName>
    <alternativeName>
        <fullName evidence="13">Deamido-NAD(+) diphosphorylase</fullName>
    </alternativeName>
    <alternativeName>
        <fullName evidence="12">Deamido-NAD(+) pyrophosphorylase</fullName>
    </alternativeName>
    <alternativeName>
        <fullName evidence="11">Nicotinate mononucleotide adenylyltransferase</fullName>
    </alternativeName>
</protein>
<evidence type="ECO:0000256" key="10">
    <source>
        <dbReference type="ARBA" id="ARBA00023027"/>
    </source>
</evidence>
<evidence type="ECO:0000256" key="4">
    <source>
        <dbReference type="ARBA" id="ARBA00012389"/>
    </source>
</evidence>
<keyword evidence="17" id="KW-1185">Reference proteome</keyword>
<dbReference type="InterPro" id="IPR005248">
    <property type="entry name" value="NadD/NMNAT"/>
</dbReference>
<evidence type="ECO:0000256" key="9">
    <source>
        <dbReference type="ARBA" id="ARBA00022840"/>
    </source>
</evidence>
<dbReference type="PATRIC" id="fig|1401328.3.peg.572"/>
<evidence type="ECO:0000256" key="11">
    <source>
        <dbReference type="ARBA" id="ARBA00031253"/>
    </source>
</evidence>
<dbReference type="UniPathway" id="UPA00253">
    <property type="reaction ID" value="UER00332"/>
</dbReference>
<dbReference type="CDD" id="cd02165">
    <property type="entry name" value="NMNAT"/>
    <property type="match status" value="1"/>
</dbReference>
<accession>V9TWU9</accession>
<evidence type="ECO:0000256" key="1">
    <source>
        <dbReference type="ARBA" id="ARBA00002324"/>
    </source>
</evidence>
<dbReference type="EC" id="2.7.7.18" evidence="4"/>
<evidence type="ECO:0000256" key="6">
    <source>
        <dbReference type="ARBA" id="ARBA00022679"/>
    </source>
</evidence>
<dbReference type="OrthoDB" id="5295945at2"/>
<dbReference type="NCBIfam" id="NF000843">
    <property type="entry name" value="PRK00071.2-2"/>
    <property type="match status" value="1"/>
</dbReference>
<evidence type="ECO:0000256" key="2">
    <source>
        <dbReference type="ARBA" id="ARBA00005019"/>
    </source>
</evidence>
<dbReference type="GO" id="GO:0005524">
    <property type="term" value="F:ATP binding"/>
    <property type="evidence" value="ECO:0007669"/>
    <property type="project" value="UniProtKB-KW"/>
</dbReference>
<evidence type="ECO:0000313" key="17">
    <source>
        <dbReference type="Proteomes" id="UP000018700"/>
    </source>
</evidence>
<dbReference type="GO" id="GO:0004515">
    <property type="term" value="F:nicotinate-nucleotide adenylyltransferase activity"/>
    <property type="evidence" value="ECO:0007669"/>
    <property type="project" value="UniProtKB-EC"/>
</dbReference>
<dbReference type="NCBIfam" id="TIGR00482">
    <property type="entry name" value="nicotinate (nicotinamide) nucleotide adenylyltransferase"/>
    <property type="match status" value="1"/>
</dbReference>
<dbReference type="NCBIfam" id="NF000845">
    <property type="entry name" value="PRK00071.2-4"/>
    <property type="match status" value="1"/>
</dbReference>
<gene>
    <name evidence="16" type="primary">nadD</name>
    <name evidence="16" type="ORF">P856_578</name>
</gene>
<dbReference type="PANTHER" id="PTHR39321:SF3">
    <property type="entry name" value="PHOSPHOPANTETHEINE ADENYLYLTRANSFERASE"/>
    <property type="match status" value="1"/>
</dbReference>
<dbReference type="Pfam" id="PF01467">
    <property type="entry name" value="CTP_transf_like"/>
    <property type="match status" value="1"/>
</dbReference>
<keyword evidence="6 16" id="KW-0808">Transferase</keyword>
<evidence type="ECO:0000256" key="12">
    <source>
        <dbReference type="ARBA" id="ARBA00033140"/>
    </source>
</evidence>
<dbReference type="SUPFAM" id="SSF52374">
    <property type="entry name" value="Nucleotidylyl transferase"/>
    <property type="match status" value="1"/>
</dbReference>
<evidence type="ECO:0000313" key="16">
    <source>
        <dbReference type="EMBL" id="AHC73790.1"/>
    </source>
</evidence>
<keyword evidence="5" id="KW-0662">Pyridine nucleotide biosynthesis</keyword>
<keyword evidence="9" id="KW-0067">ATP-binding</keyword>
<evidence type="ECO:0000256" key="8">
    <source>
        <dbReference type="ARBA" id="ARBA00022741"/>
    </source>
</evidence>
<keyword evidence="8" id="KW-0547">Nucleotide-binding</keyword>
<reference evidence="16 17" key="1">
    <citation type="journal article" date="2013" name="PLoS ONE">
        <title>Bacterial endosymbiosis in a chordate host: long-term co-evolution and conservation of secondary metabolism.</title>
        <authorList>
            <person name="Kwan J.C."/>
            <person name="Schmidt E.W."/>
        </authorList>
    </citation>
    <scope>NUCLEOTIDE SEQUENCE [LARGE SCALE GENOMIC DNA]</scope>
    <source>
        <strain evidence="17">faulkneri L5</strain>
    </source>
</reference>
<dbReference type="InterPro" id="IPR004821">
    <property type="entry name" value="Cyt_trans-like"/>
</dbReference>
<feature type="domain" description="Cytidyltransferase-like" evidence="15">
    <location>
        <begin position="1"/>
        <end position="179"/>
    </location>
</feature>
<evidence type="ECO:0000256" key="7">
    <source>
        <dbReference type="ARBA" id="ARBA00022695"/>
    </source>
</evidence>
<organism evidence="16 17">
    <name type="scientific">Candidatus Endolissoclinum faulkneri L5</name>
    <dbReference type="NCBI Taxonomy" id="1401328"/>
    <lineage>
        <taxon>Bacteria</taxon>
        <taxon>Pseudomonadati</taxon>
        <taxon>Pseudomonadota</taxon>
        <taxon>Alphaproteobacteria</taxon>
        <taxon>Rhodospirillales</taxon>
        <taxon>Rhodospirillaceae</taxon>
        <taxon>Candidatus Endolissoclinum</taxon>
    </lineage>
</organism>
<dbReference type="EMBL" id="CP006745">
    <property type="protein sequence ID" value="AHC73790.1"/>
    <property type="molecule type" value="Genomic_DNA"/>
</dbReference>
<dbReference type="GO" id="GO:0009435">
    <property type="term" value="P:NAD+ biosynthetic process"/>
    <property type="evidence" value="ECO:0007669"/>
    <property type="project" value="UniProtKB-UniPathway"/>
</dbReference>